<dbReference type="AlphaFoldDB" id="A0A8S1RN97"/>
<sequence>MNCTYHFQNQVSFICIAPHKCPCQRKLCNVCQNNHDVDKKQIIPLEIFQEMAQEKLQQQKLDEKSMITQQRMAFKKMLSDTSTLLKKIWDELSQSIQQIYDEIEKENQSYITLVNCNMAEASYTDIEKLVSIVEGKSLIDWKDKKNQYMRKLEENKLNCERDIQVLIEQLQRHQQNIKQFTQSQQEDVGEDGPLIKKDNLYDILNSDIDTSMLKEVVGILRKEKSLNILQFLEYKNNIELYQSLSNNKKKISEVKRLVQRSTYMLKNILEHPLSKTNYSEESNNKVREDFVKKIINNQKIIDVLKFLVHLTSIDESFIQCGSNALNLLVEMKADLSNQSWEDIRIKDTSLIGGTFARCNFNNSEFDGVDLSGVNLNGAQLVNCKWKNIKINELNKLEGHGDWVLSVSISPDGKTLASGSGNWQKQKGDNSINTLNSQIF</sequence>
<proteinExistence type="predicted"/>
<dbReference type="PANTHER" id="PTHR45333">
    <property type="entry name" value="MEMBRANE PROTEIN-RELATED"/>
    <property type="match status" value="1"/>
</dbReference>
<accession>A0A8S1RN97</accession>
<dbReference type="Pfam" id="PF00805">
    <property type="entry name" value="Pentapeptide"/>
    <property type="match status" value="1"/>
</dbReference>
<comment type="caution">
    <text evidence="2">The sequence shown here is derived from an EMBL/GenBank/DDBJ whole genome shotgun (WGS) entry which is preliminary data.</text>
</comment>
<evidence type="ECO:0000313" key="3">
    <source>
        <dbReference type="Proteomes" id="UP000692954"/>
    </source>
</evidence>
<keyword evidence="1" id="KW-0175">Coiled coil</keyword>
<organism evidence="2 3">
    <name type="scientific">Paramecium sonneborni</name>
    <dbReference type="NCBI Taxonomy" id="65129"/>
    <lineage>
        <taxon>Eukaryota</taxon>
        <taxon>Sar</taxon>
        <taxon>Alveolata</taxon>
        <taxon>Ciliophora</taxon>
        <taxon>Intramacronucleata</taxon>
        <taxon>Oligohymenophorea</taxon>
        <taxon>Peniculida</taxon>
        <taxon>Parameciidae</taxon>
        <taxon>Paramecium</taxon>
    </lineage>
</organism>
<name>A0A8S1RN97_9CILI</name>
<dbReference type="EMBL" id="CAJJDN010000191">
    <property type="protein sequence ID" value="CAD8128570.1"/>
    <property type="molecule type" value="Genomic_DNA"/>
</dbReference>
<reference evidence="2" key="1">
    <citation type="submission" date="2021-01" db="EMBL/GenBank/DDBJ databases">
        <authorList>
            <consortium name="Genoscope - CEA"/>
            <person name="William W."/>
        </authorList>
    </citation>
    <scope>NUCLEOTIDE SEQUENCE</scope>
</reference>
<keyword evidence="3" id="KW-1185">Reference proteome</keyword>
<dbReference type="PANTHER" id="PTHR45333:SF1">
    <property type="entry name" value="CHROMOSOME UNDETERMINED SCAFFOLD_625, WHOLE GENOME SHOTGUN SEQUENCE"/>
    <property type="match status" value="1"/>
</dbReference>
<dbReference type="OrthoDB" id="311341at2759"/>
<gene>
    <name evidence="2" type="ORF">PSON_ATCC_30995.1.T1910033</name>
</gene>
<protein>
    <submittedName>
        <fullName evidence="2">Uncharacterized protein</fullName>
    </submittedName>
</protein>
<evidence type="ECO:0000313" key="2">
    <source>
        <dbReference type="EMBL" id="CAD8128570.1"/>
    </source>
</evidence>
<dbReference type="Proteomes" id="UP000692954">
    <property type="component" value="Unassembled WGS sequence"/>
</dbReference>
<evidence type="ECO:0000256" key="1">
    <source>
        <dbReference type="SAM" id="Coils"/>
    </source>
</evidence>
<feature type="coiled-coil region" evidence="1">
    <location>
        <begin position="149"/>
        <end position="183"/>
    </location>
</feature>
<dbReference type="InterPro" id="IPR001646">
    <property type="entry name" value="5peptide_repeat"/>
</dbReference>